<evidence type="ECO:0000259" key="5">
    <source>
        <dbReference type="PROSITE" id="PS50041"/>
    </source>
</evidence>
<dbReference type="PANTHER" id="PTHR46784">
    <property type="entry name" value="KILLER CELL LECTIN-LIKE RECEPTOR SUBFAMILY B MEMBER 1"/>
    <property type="match status" value="1"/>
</dbReference>
<keyword evidence="2" id="KW-1015">Disulfide bond</keyword>
<dbReference type="InterPro" id="IPR016186">
    <property type="entry name" value="C-type_lectin-like/link_sf"/>
</dbReference>
<dbReference type="AlphaFoldDB" id="A0ABC9XWX1"/>
<dbReference type="SUPFAM" id="SSF56436">
    <property type="entry name" value="C-type lectin-like"/>
    <property type="match status" value="1"/>
</dbReference>
<name>A0ABC9XWX1_GRUJA</name>
<dbReference type="PROSITE" id="PS50041">
    <property type="entry name" value="C_TYPE_LECTIN_2"/>
    <property type="match status" value="1"/>
</dbReference>
<organism evidence="6 7">
    <name type="scientific">Grus japonensis</name>
    <name type="common">Japanese crane</name>
    <name type="synonym">Red-crowned crane</name>
    <dbReference type="NCBI Taxonomy" id="30415"/>
    <lineage>
        <taxon>Eukaryota</taxon>
        <taxon>Metazoa</taxon>
        <taxon>Chordata</taxon>
        <taxon>Craniata</taxon>
        <taxon>Vertebrata</taxon>
        <taxon>Euteleostomi</taxon>
        <taxon>Archelosauria</taxon>
        <taxon>Archosauria</taxon>
        <taxon>Dinosauria</taxon>
        <taxon>Saurischia</taxon>
        <taxon>Theropoda</taxon>
        <taxon>Coelurosauria</taxon>
        <taxon>Aves</taxon>
        <taxon>Neognathae</taxon>
        <taxon>Neoaves</taxon>
        <taxon>Gruiformes</taxon>
        <taxon>Gruidae</taxon>
        <taxon>Grus</taxon>
    </lineage>
</organism>
<feature type="transmembrane region" description="Helical" evidence="4">
    <location>
        <begin position="37"/>
        <end position="57"/>
    </location>
</feature>
<keyword evidence="1 4" id="KW-1133">Transmembrane helix</keyword>
<dbReference type="EMBL" id="BAAFJT010000032">
    <property type="protein sequence ID" value="GAB0201540.1"/>
    <property type="molecule type" value="Genomic_DNA"/>
</dbReference>
<reference evidence="6 7" key="1">
    <citation type="submission" date="2024-06" db="EMBL/GenBank/DDBJ databases">
        <title>The draft genome of Grus japonensis, version 3.</title>
        <authorList>
            <person name="Nabeshima K."/>
            <person name="Suzuki S."/>
            <person name="Onuma M."/>
        </authorList>
    </citation>
    <scope>NUCLEOTIDE SEQUENCE [LARGE SCALE GENOMIC DNA]</scope>
    <source>
        <strain evidence="6 7">451A</strain>
    </source>
</reference>
<feature type="region of interest" description="Disordered" evidence="3">
    <location>
        <begin position="1"/>
        <end position="32"/>
    </location>
</feature>
<comment type="caution">
    <text evidence="6">The sequence shown here is derived from an EMBL/GenBank/DDBJ whole genome shotgun (WGS) entry which is preliminary data.</text>
</comment>
<dbReference type="SMART" id="SM00034">
    <property type="entry name" value="CLECT"/>
    <property type="match status" value="1"/>
</dbReference>
<feature type="compositionally biased region" description="Pro residues" evidence="3">
    <location>
        <begin position="18"/>
        <end position="32"/>
    </location>
</feature>
<dbReference type="PANTHER" id="PTHR46784:SF1">
    <property type="entry name" value="KILLER CELL LECTIN-LIKE RECEPTOR SUBFAMILY B MEMBER 1"/>
    <property type="match status" value="1"/>
</dbReference>
<evidence type="ECO:0000256" key="3">
    <source>
        <dbReference type="SAM" id="MobiDB-lite"/>
    </source>
</evidence>
<keyword evidence="4" id="KW-0472">Membrane</keyword>
<keyword evidence="7" id="KW-1185">Reference proteome</keyword>
<keyword evidence="4" id="KW-0812">Transmembrane</keyword>
<dbReference type="Pfam" id="PF00059">
    <property type="entry name" value="Lectin_C"/>
    <property type="match status" value="1"/>
</dbReference>
<evidence type="ECO:0000313" key="7">
    <source>
        <dbReference type="Proteomes" id="UP001623348"/>
    </source>
</evidence>
<dbReference type="InterPro" id="IPR016187">
    <property type="entry name" value="CTDL_fold"/>
</dbReference>
<evidence type="ECO:0000256" key="4">
    <source>
        <dbReference type="SAM" id="Phobius"/>
    </source>
</evidence>
<accession>A0ABC9XWX1</accession>
<sequence length="226" mass="23525">MKGREEEEEGGAGRPLAASPPPPGRCPRGGPLPPSLALAGGLILGVAIGALGVLASWRPTGTPLPAAPGCNGSAAELAAALRRGLCEEEEEEDGGRGRPKAPCSLCPPGWTPRAAACYRLSAAARTWDDAARDCAARAARLLGPRDLPAVASLEGVSGEPNPLWVGLRFWPSTHTWIWPDGSQHTPPAGQRGGQGRDCGVLRRGRSALESCGAELRWLCRRDALLL</sequence>
<feature type="compositionally biased region" description="Acidic residues" evidence="3">
    <location>
        <begin position="1"/>
        <end position="10"/>
    </location>
</feature>
<dbReference type="Proteomes" id="UP001623348">
    <property type="component" value="Unassembled WGS sequence"/>
</dbReference>
<dbReference type="Gene3D" id="3.10.100.10">
    <property type="entry name" value="Mannose-Binding Protein A, subunit A"/>
    <property type="match status" value="1"/>
</dbReference>
<gene>
    <name evidence="6" type="ORF">GRJ2_002619600</name>
</gene>
<evidence type="ECO:0000256" key="1">
    <source>
        <dbReference type="ARBA" id="ARBA00022989"/>
    </source>
</evidence>
<protein>
    <submittedName>
        <fullName evidence="6">Killer cell lectin-like receptor subfamily B member 1A</fullName>
    </submittedName>
</protein>
<dbReference type="InterPro" id="IPR051527">
    <property type="entry name" value="KLR_subfamily_B"/>
</dbReference>
<feature type="domain" description="C-type lectin" evidence="5">
    <location>
        <begin position="113"/>
        <end position="220"/>
    </location>
</feature>
<dbReference type="InterPro" id="IPR001304">
    <property type="entry name" value="C-type_lectin-like"/>
</dbReference>
<evidence type="ECO:0000256" key="2">
    <source>
        <dbReference type="ARBA" id="ARBA00023157"/>
    </source>
</evidence>
<proteinExistence type="predicted"/>
<evidence type="ECO:0000313" key="6">
    <source>
        <dbReference type="EMBL" id="GAB0201540.1"/>
    </source>
</evidence>